<keyword evidence="1" id="KW-0732">Signal</keyword>
<keyword evidence="3" id="KW-1185">Reference proteome</keyword>
<evidence type="ECO:0008006" key="4">
    <source>
        <dbReference type="Google" id="ProtNLM"/>
    </source>
</evidence>
<evidence type="ECO:0000256" key="1">
    <source>
        <dbReference type="SAM" id="SignalP"/>
    </source>
</evidence>
<dbReference type="EMBL" id="CP047656">
    <property type="protein sequence ID" value="QHJ10186.1"/>
    <property type="molecule type" value="Genomic_DNA"/>
</dbReference>
<proteinExistence type="predicted"/>
<dbReference type="PROSITE" id="PS51257">
    <property type="entry name" value="PROKAR_LIPOPROTEIN"/>
    <property type="match status" value="1"/>
</dbReference>
<accession>A0A857JET2</accession>
<feature type="signal peptide" evidence="1">
    <location>
        <begin position="1"/>
        <end position="19"/>
    </location>
</feature>
<protein>
    <recommendedName>
        <fullName evidence="4">Lipoprotein</fullName>
    </recommendedName>
</protein>
<gene>
    <name evidence="2" type="ORF">FX988_00398</name>
</gene>
<dbReference type="Proteomes" id="UP000464524">
    <property type="component" value="Chromosome"/>
</dbReference>
<organism evidence="2 3">
    <name type="scientific">Paraglaciecola mesophila</name>
    <dbReference type="NCBI Taxonomy" id="197222"/>
    <lineage>
        <taxon>Bacteria</taxon>
        <taxon>Pseudomonadati</taxon>
        <taxon>Pseudomonadota</taxon>
        <taxon>Gammaproteobacteria</taxon>
        <taxon>Alteromonadales</taxon>
        <taxon>Alteromonadaceae</taxon>
        <taxon>Paraglaciecola</taxon>
    </lineage>
</organism>
<name>A0A857JET2_9ALTE</name>
<dbReference type="KEGG" id="pmes:FX988_00398"/>
<dbReference type="AlphaFoldDB" id="A0A857JET2"/>
<dbReference type="OrthoDB" id="6401478at2"/>
<feature type="chain" id="PRO_5032638606" description="Lipoprotein" evidence="1">
    <location>
        <begin position="20"/>
        <end position="87"/>
    </location>
</feature>
<evidence type="ECO:0000313" key="3">
    <source>
        <dbReference type="Proteomes" id="UP000464524"/>
    </source>
</evidence>
<evidence type="ECO:0000313" key="2">
    <source>
        <dbReference type="EMBL" id="QHJ10186.1"/>
    </source>
</evidence>
<dbReference type="RefSeq" id="WP_160178103.1">
    <property type="nucleotide sequence ID" value="NZ_CP047656.1"/>
</dbReference>
<reference evidence="2 3" key="1">
    <citation type="submission" date="2019-12" db="EMBL/GenBank/DDBJ databases">
        <title>Genome sequencing and assembly of endphytes of Porphyra tenera.</title>
        <authorList>
            <person name="Park J.M."/>
            <person name="Shin R."/>
            <person name="Jo S.H."/>
        </authorList>
    </citation>
    <scope>NUCLEOTIDE SEQUENCE [LARGE SCALE GENOMIC DNA]</scope>
    <source>
        <strain evidence="2 3">GPM4</strain>
    </source>
</reference>
<sequence>MKNKMLIVLGAIVALSACTTPYGYHDPAPDTCDGAPGCAVYAVYKGITKTKPKQGQKCGEMSGEQKRECAAQVDAIKSAIDNAKRNK</sequence>